<name>A0A1S1NZ15_9GAMM</name>
<protein>
    <submittedName>
        <fullName evidence="1">Uncharacterized protein</fullName>
    </submittedName>
</protein>
<gene>
    <name evidence="1" type="ORF">FY550_09275</name>
</gene>
<evidence type="ECO:0000313" key="1">
    <source>
        <dbReference type="EMBL" id="QEL11309.1"/>
    </source>
</evidence>
<dbReference type="STRING" id="657387.BH688_05530"/>
<dbReference type="RefSeq" id="WP_070977650.1">
    <property type="nucleotide sequence ID" value="NZ_CP043420.1"/>
</dbReference>
<dbReference type="Proteomes" id="UP000322553">
    <property type="component" value="Chromosome"/>
</dbReference>
<reference evidence="1 2" key="1">
    <citation type="submission" date="2019-08" db="EMBL/GenBank/DDBJ databases">
        <title>Complete genome sequence of Kushneria sp. YCWA18, a halophilic phosphate-solubilizing bacterium isolated from Daqiao saltern in China.</title>
        <authorList>
            <person name="Du G.-X."/>
            <person name="Qu L.-Y."/>
        </authorList>
    </citation>
    <scope>NUCLEOTIDE SEQUENCE [LARGE SCALE GENOMIC DNA]</scope>
    <source>
        <strain evidence="1 2">YCWA18</strain>
    </source>
</reference>
<dbReference type="KEGG" id="kuy:FY550_09275"/>
<keyword evidence="2" id="KW-1185">Reference proteome</keyword>
<accession>A0A1S1NZ15</accession>
<proteinExistence type="predicted"/>
<sequence>MLSFPFSDSVVDMLSRETVRIVFAVYLDFQNTPALAHSGTGVLTIDGRTYQGVGSFGSIEPAKEELGGDSPTSLDLTLSGLDSSIVSSTLKDRCRGRDGKVYLVAIDDETGDYSADILFSGKMDAASFNYSGNGDGANAVTVTINDRMTYWQRKGTERWTYENHKARHPGDDLFYAVAQLSEWPIYWGAEKDAPSFEYPG</sequence>
<dbReference type="EMBL" id="CP043420">
    <property type="protein sequence ID" value="QEL11309.1"/>
    <property type="molecule type" value="Genomic_DNA"/>
</dbReference>
<dbReference type="OrthoDB" id="6593316at2"/>
<dbReference type="AlphaFoldDB" id="A0A1S1NZ15"/>
<organism evidence="1 2">
    <name type="scientific">Kushneria phosphatilytica</name>
    <dbReference type="NCBI Taxonomy" id="657387"/>
    <lineage>
        <taxon>Bacteria</taxon>
        <taxon>Pseudomonadati</taxon>
        <taxon>Pseudomonadota</taxon>
        <taxon>Gammaproteobacteria</taxon>
        <taxon>Oceanospirillales</taxon>
        <taxon>Halomonadaceae</taxon>
        <taxon>Kushneria</taxon>
    </lineage>
</organism>
<evidence type="ECO:0000313" key="2">
    <source>
        <dbReference type="Proteomes" id="UP000322553"/>
    </source>
</evidence>